<gene>
    <name evidence="7" type="ORF">MKW98_026643</name>
</gene>
<keyword evidence="3" id="KW-0964">Secreted</keyword>
<comment type="subcellular location">
    <subcellularLocation>
        <location evidence="1">Secreted</location>
    </subcellularLocation>
</comment>
<dbReference type="PANTHER" id="PTHR13234:SF8">
    <property type="entry name" value="GAMMA-INTERFERON-INDUCIBLE LYSOSOMAL THIOL REDUCTASE"/>
    <property type="match status" value="1"/>
</dbReference>
<dbReference type="EMBL" id="JAJJMB010016078">
    <property type="protein sequence ID" value="KAI3849729.1"/>
    <property type="molecule type" value="Genomic_DNA"/>
</dbReference>
<dbReference type="AlphaFoldDB" id="A0AAD4RZL4"/>
<organism evidence="7 8">
    <name type="scientific">Papaver atlanticum</name>
    <dbReference type="NCBI Taxonomy" id="357466"/>
    <lineage>
        <taxon>Eukaryota</taxon>
        <taxon>Viridiplantae</taxon>
        <taxon>Streptophyta</taxon>
        <taxon>Embryophyta</taxon>
        <taxon>Tracheophyta</taxon>
        <taxon>Spermatophyta</taxon>
        <taxon>Magnoliopsida</taxon>
        <taxon>Ranunculales</taxon>
        <taxon>Papaveraceae</taxon>
        <taxon>Papaveroideae</taxon>
        <taxon>Papaver</taxon>
    </lineage>
</organism>
<keyword evidence="5" id="KW-0325">Glycoprotein</keyword>
<reference evidence="7" key="1">
    <citation type="submission" date="2022-04" db="EMBL/GenBank/DDBJ databases">
        <title>A functionally conserved STORR gene fusion in Papaver species that diverged 16.8 million years ago.</title>
        <authorList>
            <person name="Catania T."/>
        </authorList>
    </citation>
    <scope>NUCLEOTIDE SEQUENCE</scope>
    <source>
        <strain evidence="7">S-188037</strain>
    </source>
</reference>
<dbReference type="Proteomes" id="UP001202328">
    <property type="component" value="Unassembled WGS sequence"/>
</dbReference>
<evidence type="ECO:0000256" key="1">
    <source>
        <dbReference type="ARBA" id="ARBA00004613"/>
    </source>
</evidence>
<keyword evidence="4 6" id="KW-0732">Signal</keyword>
<keyword evidence="8" id="KW-1185">Reference proteome</keyword>
<dbReference type="GO" id="GO:0016671">
    <property type="term" value="F:oxidoreductase activity, acting on a sulfur group of donors, disulfide as acceptor"/>
    <property type="evidence" value="ECO:0007669"/>
    <property type="project" value="InterPro"/>
</dbReference>
<evidence type="ECO:0000313" key="7">
    <source>
        <dbReference type="EMBL" id="KAI3849729.1"/>
    </source>
</evidence>
<accession>A0AAD4RZL4</accession>
<evidence type="ECO:0000313" key="8">
    <source>
        <dbReference type="Proteomes" id="UP001202328"/>
    </source>
</evidence>
<evidence type="ECO:0000256" key="3">
    <source>
        <dbReference type="ARBA" id="ARBA00022525"/>
    </source>
</evidence>
<evidence type="ECO:0000256" key="4">
    <source>
        <dbReference type="ARBA" id="ARBA00022729"/>
    </source>
</evidence>
<name>A0AAD4RZL4_9MAGN</name>
<feature type="signal peptide" evidence="6">
    <location>
        <begin position="1"/>
        <end position="24"/>
    </location>
</feature>
<comment type="similarity">
    <text evidence="2">Belongs to the GILT family.</text>
</comment>
<evidence type="ECO:0000256" key="5">
    <source>
        <dbReference type="ARBA" id="ARBA00023180"/>
    </source>
</evidence>
<dbReference type="Pfam" id="PF03227">
    <property type="entry name" value="GILT"/>
    <property type="match status" value="1"/>
</dbReference>
<dbReference type="InterPro" id="IPR004911">
    <property type="entry name" value="Interferon-induced_GILT"/>
</dbReference>
<protein>
    <recommendedName>
        <fullName evidence="9">Gamma-interferon-inducible lysosomal thiol reductase</fullName>
    </recommendedName>
</protein>
<dbReference type="PANTHER" id="PTHR13234">
    <property type="entry name" value="GAMMA-INTERFERON INDUCIBLE LYSOSOMAL THIOL REDUCTASE GILT"/>
    <property type="match status" value="1"/>
</dbReference>
<proteinExistence type="inferred from homology"/>
<evidence type="ECO:0000256" key="2">
    <source>
        <dbReference type="ARBA" id="ARBA00005679"/>
    </source>
</evidence>
<evidence type="ECO:0000256" key="6">
    <source>
        <dbReference type="SAM" id="SignalP"/>
    </source>
</evidence>
<comment type="caution">
    <text evidence="7">The sequence shown here is derived from an EMBL/GenBank/DDBJ whole genome shotgun (WGS) entry which is preliminary data.</text>
</comment>
<dbReference type="GO" id="GO:0005576">
    <property type="term" value="C:extracellular region"/>
    <property type="evidence" value="ECO:0007669"/>
    <property type="project" value="UniProtKB-SubCell"/>
</dbReference>
<sequence length="193" mass="22273">MASSFSARVLLSVINFSFSTPAISQYPPEKVSLSIYYETLCPACSEFIVYNLSKIFESSILGIVDLNLVPYGNAKQLWNRTTICTHGSDECMLNTIQACNFIVNNNFSEWISCFERRPEKRRIIIDCYLHGLGEKLESQCAMETSYLYPPLEYLPWVTVNNIPLRIDFQNFVKYICKAYKGSPHRNCQWTPYL</sequence>
<evidence type="ECO:0008006" key="9">
    <source>
        <dbReference type="Google" id="ProtNLM"/>
    </source>
</evidence>
<feature type="chain" id="PRO_5042062568" description="Gamma-interferon-inducible lysosomal thiol reductase" evidence="6">
    <location>
        <begin position="25"/>
        <end position="193"/>
    </location>
</feature>